<dbReference type="AlphaFoldDB" id="C9MPY9"/>
<evidence type="ECO:0000313" key="2">
    <source>
        <dbReference type="EMBL" id="EEX18492.1"/>
    </source>
</evidence>
<feature type="domain" description="BioF2-like acetyltransferase" evidence="1">
    <location>
        <begin position="232"/>
        <end position="343"/>
    </location>
</feature>
<dbReference type="STRING" id="649761.HMPREF0973_01688"/>
<evidence type="ECO:0000313" key="3">
    <source>
        <dbReference type="Proteomes" id="UP000003327"/>
    </source>
</evidence>
<comment type="caution">
    <text evidence="2">The sequence shown here is derived from an EMBL/GenBank/DDBJ whole genome shotgun (WGS) entry which is preliminary data.</text>
</comment>
<dbReference type="OrthoDB" id="1100776at2"/>
<dbReference type="HOGENOM" id="CLU_773525_0_0_10"/>
<keyword evidence="3" id="KW-1185">Reference proteome</keyword>
<dbReference type="RefSeq" id="WP_004383358.1">
    <property type="nucleotide sequence ID" value="NZ_GG698714.1"/>
</dbReference>
<accession>C9MPY9</accession>
<sequence length="358" mass="42453">MSIKIRKHLWLPSLRKEWIDLQKKNKHLSPFQYYDFVFQLWKNYYPYILSRHYFPVIYTIYENGELMMIAMLNKQKGGYSLFGDVNGCEYCDFIYADNINIKRYVDVLRGYLNSSILCPMVLENSKLFQECCQLPDYSFVSEKSNVHIFLHNDYKDYFSGLSKSVRQNLRTAYNRLYKDSHTFEIKFIYNIDNITSSSYLNQDGIQAVQECDYITKELHSSEKGRLYDKMINLYVDRHSKQYKVQTSFLKQWYLKNLNFSTVSLKKLDNGFSSLLFIDGNLAVFMSGFKNQERTTLIIPRLSINGDFLFYSPGLMLVNETIKFLYNQTSIRELDLSQGTEKYKFDMGGVVHTTKWFKI</sequence>
<proteinExistence type="predicted"/>
<dbReference type="InterPro" id="IPR038740">
    <property type="entry name" value="BioF2-like_GNAT_dom"/>
</dbReference>
<organism evidence="2 3">
    <name type="scientific">Prevotella veroralis F0319</name>
    <dbReference type="NCBI Taxonomy" id="649761"/>
    <lineage>
        <taxon>Bacteria</taxon>
        <taxon>Pseudomonadati</taxon>
        <taxon>Bacteroidota</taxon>
        <taxon>Bacteroidia</taxon>
        <taxon>Bacteroidales</taxon>
        <taxon>Prevotellaceae</taxon>
        <taxon>Prevotella</taxon>
    </lineage>
</organism>
<name>C9MPY9_9BACT</name>
<protein>
    <recommendedName>
        <fullName evidence="1">BioF2-like acetyltransferase domain-containing protein</fullName>
    </recommendedName>
</protein>
<dbReference type="Proteomes" id="UP000003327">
    <property type="component" value="Unassembled WGS sequence"/>
</dbReference>
<gene>
    <name evidence="2" type="ORF">HMPREF0973_01688</name>
</gene>
<evidence type="ECO:0000259" key="1">
    <source>
        <dbReference type="Pfam" id="PF13480"/>
    </source>
</evidence>
<dbReference type="EMBL" id="ACVA01000036">
    <property type="protein sequence ID" value="EEX18492.1"/>
    <property type="molecule type" value="Genomic_DNA"/>
</dbReference>
<dbReference type="Pfam" id="PF13480">
    <property type="entry name" value="Acetyltransf_6"/>
    <property type="match status" value="1"/>
</dbReference>
<reference evidence="2 3" key="1">
    <citation type="submission" date="2009-09" db="EMBL/GenBank/DDBJ databases">
        <authorList>
            <person name="Weinstock G."/>
            <person name="Sodergren E."/>
            <person name="Clifton S."/>
            <person name="Fulton L."/>
            <person name="Fulton B."/>
            <person name="Courtney L."/>
            <person name="Fronick C."/>
            <person name="Harrison M."/>
            <person name="Strong C."/>
            <person name="Farmer C."/>
            <person name="Delahaunty K."/>
            <person name="Markovic C."/>
            <person name="Hall O."/>
            <person name="Minx P."/>
            <person name="Tomlinson C."/>
            <person name="Mitreva M."/>
            <person name="Nelson J."/>
            <person name="Hou S."/>
            <person name="Wollam A."/>
            <person name="Pepin K.H."/>
            <person name="Johnson M."/>
            <person name="Bhonagiri V."/>
            <person name="Nash W.E."/>
            <person name="Warren W."/>
            <person name="Chinwalla A."/>
            <person name="Mardis E.R."/>
            <person name="Wilson R.K."/>
        </authorList>
    </citation>
    <scope>NUCLEOTIDE SEQUENCE [LARGE SCALE GENOMIC DNA]</scope>
    <source>
        <strain evidence="2 3">F0319</strain>
    </source>
</reference>